<dbReference type="Gene3D" id="2.30.30.190">
    <property type="entry name" value="CAP Gly-rich-like domain"/>
    <property type="match status" value="1"/>
</dbReference>
<keyword evidence="6" id="KW-0677">Repeat</keyword>
<dbReference type="InterPro" id="IPR000938">
    <property type="entry name" value="CAP-Gly_domain"/>
</dbReference>
<dbReference type="Proteomes" id="UP000472267">
    <property type="component" value="Chromosome 6"/>
</dbReference>
<dbReference type="OMA" id="SEESHMF"/>
<keyword evidence="7" id="KW-0143">Chaperone</keyword>
<reference evidence="11" key="1">
    <citation type="submission" date="2019-06" db="EMBL/GenBank/DDBJ databases">
        <authorList>
            <consortium name="Wellcome Sanger Institute Data Sharing"/>
        </authorList>
    </citation>
    <scope>NUCLEOTIDE SEQUENCE [LARGE SCALE GENOMIC DNA]</scope>
</reference>
<dbReference type="Gene3D" id="3.10.20.90">
    <property type="entry name" value="Phosphatidylinositol 3-kinase Catalytic Subunit, Chain A, domain 1"/>
    <property type="match status" value="1"/>
</dbReference>
<organism evidence="11 12">
    <name type="scientific">Salarias fasciatus</name>
    <name type="common">Jewelled blenny</name>
    <name type="synonym">Blennius fasciatus</name>
    <dbReference type="NCBI Taxonomy" id="181472"/>
    <lineage>
        <taxon>Eukaryota</taxon>
        <taxon>Metazoa</taxon>
        <taxon>Chordata</taxon>
        <taxon>Craniata</taxon>
        <taxon>Vertebrata</taxon>
        <taxon>Euteleostomi</taxon>
        <taxon>Actinopterygii</taxon>
        <taxon>Neopterygii</taxon>
        <taxon>Teleostei</taxon>
        <taxon>Neoteleostei</taxon>
        <taxon>Acanthomorphata</taxon>
        <taxon>Ovalentaria</taxon>
        <taxon>Blenniimorphae</taxon>
        <taxon>Blenniiformes</taxon>
        <taxon>Blennioidei</taxon>
        <taxon>Blenniidae</taxon>
        <taxon>Salariinae</taxon>
        <taxon>Salarias</taxon>
    </lineage>
</organism>
<evidence type="ECO:0000256" key="6">
    <source>
        <dbReference type="ARBA" id="ARBA00022737"/>
    </source>
</evidence>
<evidence type="ECO:0000256" key="3">
    <source>
        <dbReference type="ARBA" id="ARBA00015004"/>
    </source>
</evidence>
<evidence type="ECO:0000256" key="4">
    <source>
        <dbReference type="ARBA" id="ARBA00022490"/>
    </source>
</evidence>
<dbReference type="SUPFAM" id="SSF74924">
    <property type="entry name" value="Cap-Gly domain"/>
    <property type="match status" value="1"/>
</dbReference>
<keyword evidence="12" id="KW-1185">Reference proteome</keyword>
<dbReference type="PANTHER" id="PTHR18849">
    <property type="entry name" value="LEUCINE RICH REPEAT PROTEIN"/>
    <property type="match status" value="1"/>
</dbReference>
<name>A0A672GCJ4_SALFA</name>
<dbReference type="SUPFAM" id="SSF52058">
    <property type="entry name" value="L domain-like"/>
    <property type="match status" value="1"/>
</dbReference>
<dbReference type="InterPro" id="IPR044079">
    <property type="entry name" value="Ubl_TBCE"/>
</dbReference>
<dbReference type="Pfam" id="PF01302">
    <property type="entry name" value="CAP_GLY"/>
    <property type="match status" value="1"/>
</dbReference>
<dbReference type="Ensembl" id="ENSSFAT00005016655.1">
    <property type="protein sequence ID" value="ENSSFAP00005016012.1"/>
    <property type="gene ID" value="ENSSFAG00005008511.1"/>
</dbReference>
<protein>
    <recommendedName>
        <fullName evidence="3">Tubulin-specific chaperone E</fullName>
    </recommendedName>
    <alternativeName>
        <fullName evidence="8">Tubulin-folding cofactor E</fullName>
    </alternativeName>
</protein>
<dbReference type="GO" id="GO:0005737">
    <property type="term" value="C:cytoplasm"/>
    <property type="evidence" value="ECO:0007669"/>
    <property type="project" value="UniProtKB-SubCell"/>
</dbReference>
<evidence type="ECO:0000259" key="10">
    <source>
        <dbReference type="PROSITE" id="PS50245"/>
    </source>
</evidence>
<dbReference type="InterPro" id="IPR029071">
    <property type="entry name" value="Ubiquitin-like_domsf"/>
</dbReference>
<evidence type="ECO:0000256" key="1">
    <source>
        <dbReference type="ARBA" id="ARBA00004496"/>
    </source>
</evidence>
<evidence type="ECO:0000313" key="12">
    <source>
        <dbReference type="Proteomes" id="UP000472267"/>
    </source>
</evidence>
<sequence>MLLLQSFTGSGYGIDIRSFRLGCSSVSSARCDMTAALAELHTPSVGFSPQLASMAGRPEPEPEPEVPGDAVGRRVSCGGERATVRYVGPVPPTAGVWLGVEWDDPQRGRHDGSHEGVRYFSCRHPRGGSFIRPAKASFGVDYLTALQQFYHYDVEEVDSILSFYTKDRSLDNLSSVLLVDSEVNGPGPDGAARRTTPNVQLLDLSGSLLPSWEEAARLGLQLEQLEQLRLSRTRLAPPPDPPSLSHAFSNLKLLHLIRCELTWPQVLHCAPMWPRLERLSVAENNIVELQRPRGVLEGLVSLSLELNPLEQDALLQLSALPSLQDLNVSQTGLSAVRFQDAAPGHRTDMFPQLKTLLVDDNNISQWSVIDELAKLPRLEQLSCRRNPLQSGDRNPATAEQMVLAKLGRLQVLNGRQVLPEERGGAERDYLKMFGREWLQSEGCQESRARFSQEHPRYQVLVSKYGAAEESEMKKVVSVPLKNQLLKITFLFPDDPDRRPVQKKLPGSMEVQKVKGLLHRLLKVPSADLRLTYCTPKKEGTEFQLDGDLKPLKFYAMEDGDQVLVRWS</sequence>
<feature type="region of interest" description="Disordered" evidence="9">
    <location>
        <begin position="52"/>
        <end position="71"/>
    </location>
</feature>
<evidence type="ECO:0000256" key="8">
    <source>
        <dbReference type="ARBA" id="ARBA00030180"/>
    </source>
</evidence>
<keyword evidence="4" id="KW-0963">Cytoplasm</keyword>
<dbReference type="SUPFAM" id="SSF54236">
    <property type="entry name" value="Ubiquitin-like"/>
    <property type="match status" value="1"/>
</dbReference>
<dbReference type="SMART" id="SM01052">
    <property type="entry name" value="CAP_GLY"/>
    <property type="match status" value="1"/>
</dbReference>
<dbReference type="InParanoid" id="A0A672GCJ4"/>
<gene>
    <name evidence="11" type="primary">tbce</name>
</gene>
<reference evidence="11" key="2">
    <citation type="submission" date="2025-08" db="UniProtKB">
        <authorList>
            <consortium name="Ensembl"/>
        </authorList>
    </citation>
    <scope>IDENTIFICATION</scope>
</reference>
<evidence type="ECO:0000256" key="7">
    <source>
        <dbReference type="ARBA" id="ARBA00023186"/>
    </source>
</evidence>
<comment type="subcellular location">
    <subcellularLocation>
        <location evidence="1">Cytoplasm</location>
    </subcellularLocation>
</comment>
<dbReference type="FunFam" id="2.30.30.190:FF:000008">
    <property type="entry name" value="Tubulin-specific chaperone E"/>
    <property type="match status" value="1"/>
</dbReference>
<evidence type="ECO:0000256" key="9">
    <source>
        <dbReference type="SAM" id="MobiDB-lite"/>
    </source>
</evidence>
<evidence type="ECO:0000256" key="2">
    <source>
        <dbReference type="ARBA" id="ARBA00006286"/>
    </source>
</evidence>
<dbReference type="CDD" id="cd17044">
    <property type="entry name" value="Ubl_TBCE"/>
    <property type="match status" value="1"/>
</dbReference>
<dbReference type="PROSITE" id="PS50245">
    <property type="entry name" value="CAP_GLY_2"/>
    <property type="match status" value="1"/>
</dbReference>
<dbReference type="PANTHER" id="PTHR18849:SF0">
    <property type="entry name" value="CILIA- AND FLAGELLA-ASSOCIATED PROTEIN 410-RELATED"/>
    <property type="match status" value="1"/>
</dbReference>
<dbReference type="InterPro" id="IPR032675">
    <property type="entry name" value="LRR_dom_sf"/>
</dbReference>
<dbReference type="AlphaFoldDB" id="A0A672GCJ4"/>
<dbReference type="Gene3D" id="3.80.10.10">
    <property type="entry name" value="Ribonuclease Inhibitor"/>
    <property type="match status" value="2"/>
</dbReference>
<accession>A0A672GCJ4</accession>
<dbReference type="FunCoup" id="A0A672GCJ4">
    <property type="interactions" value="1982"/>
</dbReference>
<keyword evidence="5" id="KW-0433">Leucine-rich repeat</keyword>
<dbReference type="InterPro" id="IPR036859">
    <property type="entry name" value="CAP-Gly_dom_sf"/>
</dbReference>
<evidence type="ECO:0000313" key="11">
    <source>
        <dbReference type="Ensembl" id="ENSSFAP00005016012.1"/>
    </source>
</evidence>
<proteinExistence type="inferred from homology"/>
<evidence type="ECO:0000256" key="5">
    <source>
        <dbReference type="ARBA" id="ARBA00022614"/>
    </source>
</evidence>
<dbReference type="GO" id="GO:0007010">
    <property type="term" value="P:cytoskeleton organization"/>
    <property type="evidence" value="ECO:0007669"/>
    <property type="project" value="TreeGrafter"/>
</dbReference>
<comment type="similarity">
    <text evidence="2">Belongs to the TBCE family.</text>
</comment>
<feature type="domain" description="CAP-Gly" evidence="10">
    <location>
        <begin position="88"/>
        <end position="132"/>
    </location>
</feature>
<reference evidence="11" key="3">
    <citation type="submission" date="2025-09" db="UniProtKB">
        <authorList>
            <consortium name="Ensembl"/>
        </authorList>
    </citation>
    <scope>IDENTIFICATION</scope>
</reference>